<sequence length="78" mass="8471">MHTAVMWLADVGMVLYIFPMYGCCSDQSDGDCSAAHSIDASQHWWHSLVACVLKSSKSKAVSSCAIHPTEVVIDSKLL</sequence>
<reference evidence="2" key="1">
    <citation type="submission" date="2014-09" db="EMBL/GenBank/DDBJ databases">
        <authorList>
            <person name="Magalhaes I.L.F."/>
            <person name="Oliveira U."/>
            <person name="Santos F.R."/>
            <person name="Vidigal T.H.D.A."/>
            <person name="Brescovit A.D."/>
            <person name="Santos A.J."/>
        </authorList>
    </citation>
    <scope>NUCLEOTIDE SEQUENCE</scope>
    <source>
        <tissue evidence="2">Shoot tissue taken approximately 20 cm above the soil surface</tissue>
    </source>
</reference>
<keyword evidence="1" id="KW-0732">Signal</keyword>
<reference evidence="2" key="2">
    <citation type="journal article" date="2015" name="Data Brief">
        <title>Shoot transcriptome of the giant reed, Arundo donax.</title>
        <authorList>
            <person name="Barrero R.A."/>
            <person name="Guerrero F.D."/>
            <person name="Moolhuijzen P."/>
            <person name="Goolsby J.A."/>
            <person name="Tidwell J."/>
            <person name="Bellgard S.E."/>
            <person name="Bellgard M.I."/>
        </authorList>
    </citation>
    <scope>NUCLEOTIDE SEQUENCE</scope>
    <source>
        <tissue evidence="2">Shoot tissue taken approximately 20 cm above the soil surface</tissue>
    </source>
</reference>
<dbReference type="AlphaFoldDB" id="A0A0A9H1H3"/>
<feature type="signal peptide" evidence="1">
    <location>
        <begin position="1"/>
        <end position="16"/>
    </location>
</feature>
<evidence type="ECO:0000256" key="1">
    <source>
        <dbReference type="SAM" id="SignalP"/>
    </source>
</evidence>
<evidence type="ECO:0000313" key="2">
    <source>
        <dbReference type="EMBL" id="JAE31085.1"/>
    </source>
</evidence>
<name>A0A0A9H1H3_ARUDO</name>
<organism evidence="2">
    <name type="scientific">Arundo donax</name>
    <name type="common">Giant reed</name>
    <name type="synonym">Donax arundinaceus</name>
    <dbReference type="NCBI Taxonomy" id="35708"/>
    <lineage>
        <taxon>Eukaryota</taxon>
        <taxon>Viridiplantae</taxon>
        <taxon>Streptophyta</taxon>
        <taxon>Embryophyta</taxon>
        <taxon>Tracheophyta</taxon>
        <taxon>Spermatophyta</taxon>
        <taxon>Magnoliopsida</taxon>
        <taxon>Liliopsida</taxon>
        <taxon>Poales</taxon>
        <taxon>Poaceae</taxon>
        <taxon>PACMAD clade</taxon>
        <taxon>Arundinoideae</taxon>
        <taxon>Arundineae</taxon>
        <taxon>Arundo</taxon>
    </lineage>
</organism>
<feature type="chain" id="PRO_5002062817" description="Secreted protein" evidence="1">
    <location>
        <begin position="17"/>
        <end position="78"/>
    </location>
</feature>
<dbReference type="EMBL" id="GBRH01166811">
    <property type="protein sequence ID" value="JAE31085.1"/>
    <property type="molecule type" value="Transcribed_RNA"/>
</dbReference>
<accession>A0A0A9H1H3</accession>
<evidence type="ECO:0008006" key="3">
    <source>
        <dbReference type="Google" id="ProtNLM"/>
    </source>
</evidence>
<protein>
    <recommendedName>
        <fullName evidence="3">Secreted protein</fullName>
    </recommendedName>
</protein>
<proteinExistence type="predicted"/>